<evidence type="ECO:0000313" key="2">
    <source>
        <dbReference type="EMBL" id="GAB0202812.1"/>
    </source>
</evidence>
<dbReference type="Proteomes" id="UP001623348">
    <property type="component" value="Unassembled WGS sequence"/>
</dbReference>
<keyword evidence="3" id="KW-1185">Reference proteome</keyword>
<reference evidence="2 3" key="1">
    <citation type="submission" date="2024-06" db="EMBL/GenBank/DDBJ databases">
        <title>The draft genome of Grus japonensis, version 3.</title>
        <authorList>
            <person name="Nabeshima K."/>
            <person name="Suzuki S."/>
            <person name="Onuma M."/>
        </authorList>
    </citation>
    <scope>NUCLEOTIDE SEQUENCE [LARGE SCALE GENOMIC DNA]</scope>
    <source>
        <strain evidence="2 3">451A</strain>
    </source>
</reference>
<gene>
    <name evidence="2" type="ORF">GRJ2_002746800</name>
</gene>
<protein>
    <submittedName>
        <fullName evidence="2">Uncharacterized protein</fullName>
    </submittedName>
</protein>
<name>A0ABC9Y1V2_GRUJA</name>
<feature type="region of interest" description="Disordered" evidence="1">
    <location>
        <begin position="1"/>
        <end position="54"/>
    </location>
</feature>
<comment type="caution">
    <text evidence="2">The sequence shown here is derived from an EMBL/GenBank/DDBJ whole genome shotgun (WGS) entry which is preliminary data.</text>
</comment>
<feature type="compositionally biased region" description="Polar residues" evidence="1">
    <location>
        <begin position="17"/>
        <end position="27"/>
    </location>
</feature>
<evidence type="ECO:0000256" key="1">
    <source>
        <dbReference type="SAM" id="MobiDB-lite"/>
    </source>
</evidence>
<organism evidence="2 3">
    <name type="scientific">Grus japonensis</name>
    <name type="common">Japanese crane</name>
    <name type="synonym">Red-crowned crane</name>
    <dbReference type="NCBI Taxonomy" id="30415"/>
    <lineage>
        <taxon>Eukaryota</taxon>
        <taxon>Metazoa</taxon>
        <taxon>Chordata</taxon>
        <taxon>Craniata</taxon>
        <taxon>Vertebrata</taxon>
        <taxon>Euteleostomi</taxon>
        <taxon>Archelosauria</taxon>
        <taxon>Archosauria</taxon>
        <taxon>Dinosauria</taxon>
        <taxon>Saurischia</taxon>
        <taxon>Theropoda</taxon>
        <taxon>Coelurosauria</taxon>
        <taxon>Aves</taxon>
        <taxon>Neognathae</taxon>
        <taxon>Neoaves</taxon>
        <taxon>Gruiformes</taxon>
        <taxon>Gruidae</taxon>
        <taxon>Grus</taxon>
    </lineage>
</organism>
<dbReference type="EMBL" id="BAAFJT010000040">
    <property type="protein sequence ID" value="GAB0202812.1"/>
    <property type="molecule type" value="Genomic_DNA"/>
</dbReference>
<evidence type="ECO:0000313" key="3">
    <source>
        <dbReference type="Proteomes" id="UP001623348"/>
    </source>
</evidence>
<accession>A0ABC9Y1V2</accession>
<feature type="compositionally biased region" description="Basic and acidic residues" evidence="1">
    <location>
        <begin position="1"/>
        <end position="11"/>
    </location>
</feature>
<proteinExistence type="predicted"/>
<sequence>MKKDLSSRETIRLGGTAFTSKGSSHTAQVAEGKGKDWENEELATVGEDPDHPRNLKVHKSMGPDEMHLWVLRELADEVAKPLSVVFET</sequence>
<dbReference type="AlphaFoldDB" id="A0ABC9Y1V2"/>